<evidence type="ECO:0000313" key="2">
    <source>
        <dbReference type="EMBL" id="KAL1878059.1"/>
    </source>
</evidence>
<dbReference type="EMBL" id="JAZHXJ010000058">
    <property type="protein sequence ID" value="KAL1878059.1"/>
    <property type="molecule type" value="Genomic_DNA"/>
</dbReference>
<feature type="signal peptide" evidence="1">
    <location>
        <begin position="1"/>
        <end position="17"/>
    </location>
</feature>
<evidence type="ECO:0000313" key="3">
    <source>
        <dbReference type="Proteomes" id="UP001586593"/>
    </source>
</evidence>
<comment type="caution">
    <text evidence="2">The sequence shown here is derived from an EMBL/GenBank/DDBJ whole genome shotgun (WGS) entry which is preliminary data.</text>
</comment>
<dbReference type="SUPFAM" id="SSF51445">
    <property type="entry name" value="(Trans)glycosidases"/>
    <property type="match status" value="1"/>
</dbReference>
<dbReference type="Proteomes" id="UP001586593">
    <property type="component" value="Unassembled WGS sequence"/>
</dbReference>
<keyword evidence="3" id="KW-1185">Reference proteome</keyword>
<proteinExistence type="predicted"/>
<evidence type="ECO:0000256" key="1">
    <source>
        <dbReference type="SAM" id="SignalP"/>
    </source>
</evidence>
<name>A0ABR3XR59_9PEZI</name>
<keyword evidence="1" id="KW-0732">Signal</keyword>
<organism evidence="2 3">
    <name type="scientific">Phialemonium thermophilum</name>
    <dbReference type="NCBI Taxonomy" id="223376"/>
    <lineage>
        <taxon>Eukaryota</taxon>
        <taxon>Fungi</taxon>
        <taxon>Dikarya</taxon>
        <taxon>Ascomycota</taxon>
        <taxon>Pezizomycotina</taxon>
        <taxon>Sordariomycetes</taxon>
        <taxon>Sordariomycetidae</taxon>
        <taxon>Cephalothecales</taxon>
        <taxon>Cephalothecaceae</taxon>
        <taxon>Phialemonium</taxon>
    </lineage>
</organism>
<accession>A0ABR3XR59</accession>
<protein>
    <submittedName>
        <fullName evidence="2">Uncharacterized protein</fullName>
    </submittedName>
</protein>
<reference evidence="2 3" key="1">
    <citation type="journal article" date="2024" name="Commun. Biol.">
        <title>Comparative genomic analysis of thermophilic fungi reveals convergent evolutionary adaptations and gene losses.</title>
        <authorList>
            <person name="Steindorff A.S."/>
            <person name="Aguilar-Pontes M.V."/>
            <person name="Robinson A.J."/>
            <person name="Andreopoulos B."/>
            <person name="LaButti K."/>
            <person name="Kuo A."/>
            <person name="Mondo S."/>
            <person name="Riley R."/>
            <person name="Otillar R."/>
            <person name="Haridas S."/>
            <person name="Lipzen A."/>
            <person name="Grimwood J."/>
            <person name="Schmutz J."/>
            <person name="Clum A."/>
            <person name="Reid I.D."/>
            <person name="Moisan M.C."/>
            <person name="Butler G."/>
            <person name="Nguyen T.T.M."/>
            <person name="Dewar K."/>
            <person name="Conant G."/>
            <person name="Drula E."/>
            <person name="Henrissat B."/>
            <person name="Hansel C."/>
            <person name="Singer S."/>
            <person name="Hutchinson M.I."/>
            <person name="de Vries R.P."/>
            <person name="Natvig D.O."/>
            <person name="Powell A.J."/>
            <person name="Tsang A."/>
            <person name="Grigoriev I.V."/>
        </authorList>
    </citation>
    <scope>NUCLEOTIDE SEQUENCE [LARGE SCALE GENOMIC DNA]</scope>
    <source>
        <strain evidence="2 3">ATCC 24622</strain>
    </source>
</reference>
<gene>
    <name evidence="2" type="ORF">VTK73DRAFT_8194</name>
</gene>
<sequence length="604" mass="66862">MLFSLALWFAANAVTQGQETGKHPEWDRWCGKVYMPGFPAFDPGGQTVLPPSAPGQPLLNVHFVPRYSLYLEGEHEAEFIVNAALSPYFGQHPWPAEGEKGNGQSVFDFSIRLASDNNTLVESHVMVNSTDNIFRFDLSRLTPSLEPIPVVLDGAPRHGSSNPSWTAQSDVVYLPDKPNGTVTKIDKLNGGLLFRSRATDRNFTSFFPYGFYSSYDGFLGNVTLTNTSVLQRYAEWGFNAMTPLTNYQDAPDVFAVLDRMDMRFMFDLREYYKNLTMVQEQVLLARDAEAIFAYWSADEPDGWQDPFEDPVLAHDLIRKLDPYHPVAVVLNCQDYYFKEYTAGADIIMEDVYPIGINSTWSKWGTACNATLGDCGCDDCSGAAGVLNVPARLDILASHERDANLWPPKTKVHNPQSFHGEDYWSRDPTPAEEAAMVLLAVNHDARAIISWVYPDSDVLSRLHGRLAKVLTASPAADFLVGATRPVRARVTVGGHPDETVDADTGEQLNFVDAAYWVVGDRALVSVVQASNSDIDEQVVVRVPRAFRIVSVLWEGPSAEDTSGDGKAPSLGWWVKCNGLLAVKGLPAVTTSLFIIDLKKHLTQNL</sequence>
<dbReference type="InterPro" id="IPR017853">
    <property type="entry name" value="GH"/>
</dbReference>
<dbReference type="Gene3D" id="3.20.20.80">
    <property type="entry name" value="Glycosidases"/>
    <property type="match status" value="1"/>
</dbReference>
<feature type="chain" id="PRO_5046972406" evidence="1">
    <location>
        <begin position="18"/>
        <end position="604"/>
    </location>
</feature>